<protein>
    <submittedName>
        <fullName evidence="2">Uncharacterized protein</fullName>
    </submittedName>
</protein>
<keyword evidence="1" id="KW-0472">Membrane</keyword>
<evidence type="ECO:0000256" key="1">
    <source>
        <dbReference type="SAM" id="Phobius"/>
    </source>
</evidence>
<feature type="transmembrane region" description="Helical" evidence="1">
    <location>
        <begin position="12"/>
        <end position="41"/>
    </location>
</feature>
<accession>A0A7W8IQC5</accession>
<keyword evidence="3" id="KW-1185">Reference proteome</keyword>
<dbReference type="AlphaFoldDB" id="A0A7W8IQC5"/>
<keyword evidence="1" id="KW-0812">Transmembrane</keyword>
<evidence type="ECO:0000313" key="2">
    <source>
        <dbReference type="EMBL" id="MBB5324662.1"/>
    </source>
</evidence>
<dbReference type="Proteomes" id="UP000520011">
    <property type="component" value="Unassembled WGS sequence"/>
</dbReference>
<comment type="caution">
    <text evidence="2">The sequence shown here is derived from an EMBL/GenBank/DDBJ whole genome shotgun (WGS) entry which is preliminary data.</text>
</comment>
<reference evidence="2 3" key="1">
    <citation type="submission" date="2020-08" db="EMBL/GenBank/DDBJ databases">
        <title>Genomic Encyclopedia of Type Strains, Phase IV (KMG-IV): sequencing the most valuable type-strain genomes for metagenomic binning, comparative biology and taxonomic classification.</title>
        <authorList>
            <person name="Goeker M."/>
        </authorList>
    </citation>
    <scope>NUCLEOTIDE SEQUENCE [LARGE SCALE GENOMIC DNA]</scope>
    <source>
        <strain evidence="2 3">DSM 16325</strain>
    </source>
</reference>
<name>A0A7W8IQC5_9BACL</name>
<keyword evidence="1" id="KW-1133">Transmembrane helix</keyword>
<evidence type="ECO:0000313" key="3">
    <source>
        <dbReference type="Proteomes" id="UP000520011"/>
    </source>
</evidence>
<dbReference type="RefSeq" id="WP_183253603.1">
    <property type="nucleotide sequence ID" value="NZ_JACHEP010000008.1"/>
</dbReference>
<sequence length="101" mass="10940">MKQIIFDGLLISAVVILALLAGVSIQHLLLIVILAFAIVTIRTLQELVSIMNDVAKGVVYLLCLAMKNGKTCGSTAFRVRKTEKGLVVECVDCKTEHEVKG</sequence>
<proteinExistence type="predicted"/>
<gene>
    <name evidence="2" type="ORF">HNQ34_001760</name>
</gene>
<dbReference type="EMBL" id="JACHEP010000008">
    <property type="protein sequence ID" value="MBB5324662.1"/>
    <property type="molecule type" value="Genomic_DNA"/>
</dbReference>
<organism evidence="2 3">
    <name type="scientific">Anoxybacteroides tepidamans</name>
    <dbReference type="NCBI Taxonomy" id="265948"/>
    <lineage>
        <taxon>Bacteria</taxon>
        <taxon>Bacillati</taxon>
        <taxon>Bacillota</taxon>
        <taxon>Bacilli</taxon>
        <taxon>Bacillales</taxon>
        <taxon>Anoxybacillaceae</taxon>
        <taxon>Anoxybacteroides</taxon>
    </lineage>
</organism>